<keyword evidence="3" id="KW-1185">Reference proteome</keyword>
<dbReference type="PhylomeDB" id="A0A0G4EJM3"/>
<dbReference type="InParanoid" id="A0A0G4EJM3"/>
<dbReference type="EMBL" id="CDMY01000243">
    <property type="protein sequence ID" value="CEL96708.1"/>
    <property type="molecule type" value="Genomic_DNA"/>
</dbReference>
<protein>
    <submittedName>
        <fullName evidence="2">Uncharacterized protein</fullName>
    </submittedName>
</protein>
<dbReference type="AlphaFoldDB" id="A0A0G4EJM3"/>
<evidence type="ECO:0000313" key="2">
    <source>
        <dbReference type="EMBL" id="CEL96708.1"/>
    </source>
</evidence>
<proteinExistence type="predicted"/>
<evidence type="ECO:0000313" key="3">
    <source>
        <dbReference type="Proteomes" id="UP000041254"/>
    </source>
</evidence>
<feature type="coiled-coil region" evidence="1">
    <location>
        <begin position="55"/>
        <end position="121"/>
    </location>
</feature>
<dbReference type="VEuPathDB" id="CryptoDB:Vbra_7688"/>
<dbReference type="Proteomes" id="UP000041254">
    <property type="component" value="Unassembled WGS sequence"/>
</dbReference>
<accession>A0A0G4EJM3</accession>
<gene>
    <name evidence="2" type="ORF">Vbra_7688</name>
</gene>
<keyword evidence="1" id="KW-0175">Coiled coil</keyword>
<feature type="coiled-coil region" evidence="1">
    <location>
        <begin position="2"/>
        <end position="29"/>
    </location>
</feature>
<organism evidence="2 3">
    <name type="scientific">Vitrella brassicaformis (strain CCMP3155)</name>
    <dbReference type="NCBI Taxonomy" id="1169540"/>
    <lineage>
        <taxon>Eukaryota</taxon>
        <taxon>Sar</taxon>
        <taxon>Alveolata</taxon>
        <taxon>Colpodellida</taxon>
        <taxon>Vitrellaceae</taxon>
        <taxon>Vitrella</taxon>
    </lineage>
</organism>
<name>A0A0G4EJM3_VITBC</name>
<sequence length="136" mass="15282">MSEEVLQELTQLKSSKEDADAQLQNLLKVESFLVQKLQECEAALLTTAMSFRRLSSVAREEKSALDKEVSRLRAEHNLLTAELKDTAARHAAEEEELNKAIEDLNVQKKLLGREVKTLRQSLATSREQLANAPRPA</sequence>
<evidence type="ECO:0000256" key="1">
    <source>
        <dbReference type="SAM" id="Coils"/>
    </source>
</evidence>
<reference evidence="2 3" key="1">
    <citation type="submission" date="2014-11" db="EMBL/GenBank/DDBJ databases">
        <authorList>
            <person name="Zhu J."/>
            <person name="Qi W."/>
            <person name="Song R."/>
        </authorList>
    </citation>
    <scope>NUCLEOTIDE SEQUENCE [LARGE SCALE GENOMIC DNA]</scope>
</reference>